<protein>
    <submittedName>
        <fullName evidence="1">Uncharacterized protein</fullName>
    </submittedName>
</protein>
<name>A0A8S5UPV5_9CAUD</name>
<organism evidence="1">
    <name type="scientific">Podoviridae sp. ctG4L18</name>
    <dbReference type="NCBI Taxonomy" id="2825234"/>
    <lineage>
        <taxon>Viruses</taxon>
        <taxon>Duplodnaviria</taxon>
        <taxon>Heunggongvirae</taxon>
        <taxon>Uroviricota</taxon>
        <taxon>Caudoviricetes</taxon>
    </lineage>
</organism>
<reference evidence="1" key="1">
    <citation type="journal article" date="2021" name="Proc. Natl. Acad. Sci. U.S.A.">
        <title>A Catalog of Tens of Thousands of Viruses from Human Metagenomes Reveals Hidden Associations with Chronic Diseases.</title>
        <authorList>
            <person name="Tisza M.J."/>
            <person name="Buck C.B."/>
        </authorList>
    </citation>
    <scope>NUCLEOTIDE SEQUENCE</scope>
    <source>
        <strain evidence="1">CtG4L18</strain>
    </source>
</reference>
<dbReference type="EMBL" id="BK016114">
    <property type="protein sequence ID" value="DAF96414.1"/>
    <property type="molecule type" value="Genomic_DNA"/>
</dbReference>
<accession>A0A8S5UPV5</accession>
<evidence type="ECO:0000313" key="1">
    <source>
        <dbReference type="EMBL" id="DAF96414.1"/>
    </source>
</evidence>
<sequence>MIMLSRFTHNLYNTTTSISNVNYIVTTVLHCIQLIFCSL</sequence>
<proteinExistence type="predicted"/>